<proteinExistence type="predicted"/>
<sequence length="107" mass="12350">MNKLEKCISDTTEWLNNIINIQAKQSLDQDPVVRVNEIRRKLREIHSLCEPIVNQPKPQIDSPKQEEPPDTSINKTEELEEEIKNIEATQQNGDCHMNESPVSMDLD</sequence>
<dbReference type="SUPFAM" id="SSF100934">
    <property type="entry name" value="Heat shock protein 70kD (HSP70), C-terminal subdomain"/>
    <property type="match status" value="1"/>
</dbReference>
<dbReference type="InterPro" id="IPR029048">
    <property type="entry name" value="HSP70_C_sf"/>
</dbReference>
<dbReference type="EMBL" id="IACM01121522">
    <property type="protein sequence ID" value="LAB35765.1"/>
    <property type="molecule type" value="Transcribed_RNA"/>
</dbReference>
<evidence type="ECO:0000313" key="2">
    <source>
        <dbReference type="EMBL" id="LAB35765.1"/>
    </source>
</evidence>
<evidence type="ECO:0000256" key="1">
    <source>
        <dbReference type="SAM" id="MobiDB-lite"/>
    </source>
</evidence>
<name>A0A2D4MQV3_9SAUR</name>
<accession>A0A2D4MQV3</accession>
<reference evidence="2" key="2">
    <citation type="submission" date="2017-11" db="EMBL/GenBank/DDBJ databases">
        <title>Coralsnake Venomics: Analyses of Venom Gland Transcriptomes and Proteomes of Six Brazilian Taxa.</title>
        <authorList>
            <person name="Aird S.D."/>
            <person name="Jorge da Silva N."/>
            <person name="Qiu L."/>
            <person name="Villar-Briones A."/>
            <person name="Aparecida-Saddi V."/>
            <person name="Campos-Telles M.P."/>
            <person name="Grau M."/>
            <person name="Mikheyev A.S."/>
        </authorList>
    </citation>
    <scope>NUCLEOTIDE SEQUENCE</scope>
    <source>
        <tissue evidence="2">Venom_gland</tissue>
    </source>
</reference>
<organism evidence="2">
    <name type="scientific">Micrurus spixii</name>
    <name type="common">Amazon coral snake</name>
    <dbReference type="NCBI Taxonomy" id="129469"/>
    <lineage>
        <taxon>Eukaryota</taxon>
        <taxon>Metazoa</taxon>
        <taxon>Chordata</taxon>
        <taxon>Craniata</taxon>
        <taxon>Vertebrata</taxon>
        <taxon>Euteleostomi</taxon>
        <taxon>Lepidosauria</taxon>
        <taxon>Squamata</taxon>
        <taxon>Bifurcata</taxon>
        <taxon>Unidentata</taxon>
        <taxon>Episquamata</taxon>
        <taxon>Toxicofera</taxon>
        <taxon>Serpentes</taxon>
        <taxon>Colubroidea</taxon>
        <taxon>Elapidae</taxon>
        <taxon>Elapinae</taxon>
        <taxon>Micrurus</taxon>
    </lineage>
</organism>
<feature type="region of interest" description="Disordered" evidence="1">
    <location>
        <begin position="52"/>
        <end position="75"/>
    </location>
</feature>
<reference evidence="2" key="1">
    <citation type="submission" date="2017-07" db="EMBL/GenBank/DDBJ databases">
        <authorList>
            <person name="Mikheyev A."/>
            <person name="Grau M."/>
        </authorList>
    </citation>
    <scope>NUCLEOTIDE SEQUENCE</scope>
    <source>
        <tissue evidence="2">Venom_gland</tissue>
    </source>
</reference>
<protein>
    <submittedName>
        <fullName evidence="2">Uncharacterized protein</fullName>
    </submittedName>
</protein>
<dbReference type="AlphaFoldDB" id="A0A2D4MQV3"/>
<feature type="region of interest" description="Disordered" evidence="1">
    <location>
        <begin position="87"/>
        <end position="107"/>
    </location>
</feature>